<name>A0A2C6KGM9_9APIC</name>
<comment type="caution">
    <text evidence="2">The sequence shown here is derived from an EMBL/GenBank/DDBJ whole genome shotgun (WGS) entry which is preliminary data.</text>
</comment>
<evidence type="ECO:0000313" key="3">
    <source>
        <dbReference type="Proteomes" id="UP000221165"/>
    </source>
</evidence>
<feature type="compositionally biased region" description="Gly residues" evidence="1">
    <location>
        <begin position="37"/>
        <end position="49"/>
    </location>
</feature>
<dbReference type="Proteomes" id="UP000221165">
    <property type="component" value="Unassembled WGS sequence"/>
</dbReference>
<feature type="compositionally biased region" description="Polar residues" evidence="1">
    <location>
        <begin position="282"/>
        <end position="298"/>
    </location>
</feature>
<dbReference type="VEuPathDB" id="ToxoDB:CSUI_009488"/>
<proteinExistence type="predicted"/>
<feature type="compositionally biased region" description="Polar residues" evidence="1">
    <location>
        <begin position="203"/>
        <end position="215"/>
    </location>
</feature>
<feature type="compositionally biased region" description="Low complexity" evidence="1">
    <location>
        <begin position="316"/>
        <end position="335"/>
    </location>
</feature>
<accession>A0A2C6KGM9</accession>
<protein>
    <submittedName>
        <fullName evidence="2">Armadillo interacting protein</fullName>
    </submittedName>
</protein>
<feature type="compositionally biased region" description="Basic and acidic residues" evidence="1">
    <location>
        <begin position="429"/>
        <end position="441"/>
    </location>
</feature>
<dbReference type="GeneID" id="94432815"/>
<sequence length="441" mass="47074">MKDTRRRPSIARRRVRIKRLEGGSGSLVKRTSSYRPKGGGGEGGGGLKGGLRKKLSKAGSVVYIDDSSAASGEGKKKSILKRVGSARSVTQKDSLEDDVDHSSSSSTSHDSDDEDDTKNGGNVKRKEEEGDVVEERSLCRKSKGSIRLDGSAVTRSESGLKKTKKGSNRSRSTGASFSDEDEDAHRVEGEDDDEEVESHCKDQSTSGPSSRSCQGGSRGEGEDRRKDVDALEEDDEGEKESRQALMASSDPSSVDHQQSKTAREISSTQSEELGEIRRQLMKAQSAQQQKDSTGTLSMNGAERDGVEEKIRRRSSSSRNVNSSSLSPLHSDSLSSRQVDDLLDHGDIVCGMNNSRSPPVGSNRGGRGGSSSTSSGKAAGIQASRSKRGSVIGGGAGVTKKLSKYKTLNRVPPAQPEGNETPLLTPGEMTPRDPESERPMFG</sequence>
<evidence type="ECO:0000256" key="1">
    <source>
        <dbReference type="SAM" id="MobiDB-lite"/>
    </source>
</evidence>
<dbReference type="RefSeq" id="XP_067918422.1">
    <property type="nucleotide sequence ID" value="XM_068069604.1"/>
</dbReference>
<dbReference type="EMBL" id="MIGC01005677">
    <property type="protein sequence ID" value="PHJ16697.1"/>
    <property type="molecule type" value="Genomic_DNA"/>
</dbReference>
<dbReference type="AlphaFoldDB" id="A0A2C6KGM9"/>
<keyword evidence="3" id="KW-1185">Reference proteome</keyword>
<evidence type="ECO:0000313" key="2">
    <source>
        <dbReference type="EMBL" id="PHJ16697.1"/>
    </source>
</evidence>
<organism evidence="2 3">
    <name type="scientific">Cystoisospora suis</name>
    <dbReference type="NCBI Taxonomy" id="483139"/>
    <lineage>
        <taxon>Eukaryota</taxon>
        <taxon>Sar</taxon>
        <taxon>Alveolata</taxon>
        <taxon>Apicomplexa</taxon>
        <taxon>Conoidasida</taxon>
        <taxon>Coccidia</taxon>
        <taxon>Eucoccidiorida</taxon>
        <taxon>Eimeriorina</taxon>
        <taxon>Sarcocystidae</taxon>
        <taxon>Cystoisospora</taxon>
    </lineage>
</organism>
<feature type="compositionally biased region" description="Basic and acidic residues" evidence="1">
    <location>
        <begin position="337"/>
        <end position="346"/>
    </location>
</feature>
<reference evidence="2 3" key="1">
    <citation type="journal article" date="2017" name="Int. J. Parasitol.">
        <title>The genome of the protozoan parasite Cystoisospora suis and a reverse vaccinology approach to identify vaccine candidates.</title>
        <authorList>
            <person name="Palmieri N."/>
            <person name="Shrestha A."/>
            <person name="Ruttkowski B."/>
            <person name="Beck T."/>
            <person name="Vogl C."/>
            <person name="Tomley F."/>
            <person name="Blake D.P."/>
            <person name="Joachim A."/>
        </authorList>
    </citation>
    <scope>NUCLEOTIDE SEQUENCE [LARGE SCALE GENOMIC DNA]</scope>
    <source>
        <strain evidence="2 3">Wien I</strain>
    </source>
</reference>
<feature type="compositionally biased region" description="Basic and acidic residues" evidence="1">
    <location>
        <begin position="301"/>
        <end position="310"/>
    </location>
</feature>
<feature type="region of interest" description="Disordered" evidence="1">
    <location>
        <begin position="1"/>
        <end position="441"/>
    </location>
</feature>
<feature type="compositionally biased region" description="Basic and acidic residues" evidence="1">
    <location>
        <begin position="219"/>
        <end position="229"/>
    </location>
</feature>
<feature type="compositionally biased region" description="Basic and acidic residues" evidence="1">
    <location>
        <begin position="124"/>
        <end position="138"/>
    </location>
</feature>
<gene>
    <name evidence="2" type="ORF">CSUI_009488</name>
</gene>
<feature type="compositionally biased region" description="Basic residues" evidence="1">
    <location>
        <begin position="1"/>
        <end position="17"/>
    </location>
</feature>